<evidence type="ECO:0000313" key="1">
    <source>
        <dbReference type="EMBL" id="RMC06935.1"/>
    </source>
</evidence>
<evidence type="ECO:0000313" key="2">
    <source>
        <dbReference type="Proteomes" id="UP000269221"/>
    </source>
</evidence>
<protein>
    <submittedName>
        <fullName evidence="1">Uncharacterized protein</fullName>
    </submittedName>
</protein>
<keyword evidence="2" id="KW-1185">Reference proteome</keyword>
<reference evidence="1 2" key="1">
    <citation type="submission" date="2018-07" db="EMBL/GenBank/DDBJ databases">
        <title>A high quality draft genome assembly of the barn swallow (H. rustica rustica).</title>
        <authorList>
            <person name="Formenti G."/>
            <person name="Chiara M."/>
            <person name="Poveda L."/>
            <person name="Francoijs K.-J."/>
            <person name="Bonisoli-Alquati A."/>
            <person name="Canova L."/>
            <person name="Gianfranceschi L."/>
            <person name="Horner D.S."/>
            <person name="Saino N."/>
        </authorList>
    </citation>
    <scope>NUCLEOTIDE SEQUENCE [LARGE SCALE GENOMIC DNA]</scope>
    <source>
        <strain evidence="1">Chelidonia</strain>
        <tissue evidence="1">Blood</tissue>
    </source>
</reference>
<sequence>MQHMKTMVKNIFISDIWYEATDKKKIKLKTKLLSGDQLWDPKETPEVVSGEVQVGYQIHWRIMELMTNLGDITEILAVDGTEKEFHMILRKEQQL</sequence>
<gene>
    <name evidence="1" type="ORF">DUI87_16386</name>
</gene>
<proteinExistence type="predicted"/>
<dbReference type="EMBL" id="QRBI01000120">
    <property type="protein sequence ID" value="RMC06935.1"/>
    <property type="molecule type" value="Genomic_DNA"/>
</dbReference>
<organism evidence="1 2">
    <name type="scientific">Hirundo rustica rustica</name>
    <dbReference type="NCBI Taxonomy" id="333673"/>
    <lineage>
        <taxon>Eukaryota</taxon>
        <taxon>Metazoa</taxon>
        <taxon>Chordata</taxon>
        <taxon>Craniata</taxon>
        <taxon>Vertebrata</taxon>
        <taxon>Euteleostomi</taxon>
        <taxon>Archelosauria</taxon>
        <taxon>Archosauria</taxon>
        <taxon>Dinosauria</taxon>
        <taxon>Saurischia</taxon>
        <taxon>Theropoda</taxon>
        <taxon>Coelurosauria</taxon>
        <taxon>Aves</taxon>
        <taxon>Neognathae</taxon>
        <taxon>Neoaves</taxon>
        <taxon>Telluraves</taxon>
        <taxon>Australaves</taxon>
        <taxon>Passeriformes</taxon>
        <taxon>Sylvioidea</taxon>
        <taxon>Hirundinidae</taxon>
        <taxon>Hirundo</taxon>
    </lineage>
</organism>
<dbReference type="AlphaFoldDB" id="A0A3M0K137"/>
<comment type="caution">
    <text evidence="1">The sequence shown here is derived from an EMBL/GenBank/DDBJ whole genome shotgun (WGS) entry which is preliminary data.</text>
</comment>
<accession>A0A3M0K137</accession>
<dbReference type="Proteomes" id="UP000269221">
    <property type="component" value="Unassembled WGS sequence"/>
</dbReference>
<name>A0A3M0K137_HIRRU</name>